<name>A0ABC8J6F3_ERUVS</name>
<reference evidence="11 12" key="1">
    <citation type="submission" date="2022-03" db="EMBL/GenBank/DDBJ databases">
        <authorList>
            <person name="Macdonald S."/>
            <person name="Ahmed S."/>
            <person name="Newling K."/>
        </authorList>
    </citation>
    <scope>NUCLEOTIDE SEQUENCE [LARGE SCALE GENOMIC DNA]</scope>
</reference>
<dbReference type="Pfam" id="PF14541">
    <property type="entry name" value="TAXi_C"/>
    <property type="match status" value="1"/>
</dbReference>
<dbReference type="InterPro" id="IPR033121">
    <property type="entry name" value="PEPTIDASE_A1"/>
</dbReference>
<dbReference type="PANTHER" id="PTHR47967">
    <property type="entry name" value="OS07G0603500 PROTEIN-RELATED"/>
    <property type="match status" value="1"/>
</dbReference>
<comment type="subcellular location">
    <subcellularLocation>
        <location evidence="1">Secreted</location>
    </subcellularLocation>
</comment>
<dbReference type="InterPro" id="IPR051708">
    <property type="entry name" value="Plant_Aspart_Prot_A1"/>
</dbReference>
<evidence type="ECO:0000313" key="12">
    <source>
        <dbReference type="Proteomes" id="UP001642260"/>
    </source>
</evidence>
<keyword evidence="12" id="KW-1185">Reference proteome</keyword>
<comment type="caution">
    <text evidence="11">The sequence shown here is derived from an EMBL/GenBank/DDBJ whole genome shotgun (WGS) entry which is preliminary data.</text>
</comment>
<dbReference type="InterPro" id="IPR034161">
    <property type="entry name" value="Pepsin-like_plant"/>
</dbReference>
<sequence>MASLISATLLTLLFIISNANANAHPKHGFTVELIHRDSPKSPLYNPAETHAQRLRNAIKRSLTNVAPLRFNPPSPDSAQAAVTSNKGEYLMNISLGTPPFPILAIADTGSDLIWTQCTPCKNCYHQKAPLFAPKKSSTFKKLPCSSRQCRSLEDFSCPSNDSTCSYTIEYGDKSYTKGDVAIETVTLGESSPVSFENVIIGCGTDNVGIFNELDSGIIGLGGGHVSLVSQLGYGKFSYCLVPLTSETDLTSTINFGAKGVVSGDGVVSTPLVKKDPDTYYYLTLEAISVGTKKLQFHGSIFGTEEGNMIIDSGTTLILLPSGFYAELESVVSSLIEAEREKDPKGALSLCYNVRSNIKVPDITIHFKGADVKLDKVNTFVAISEDLYCFAFASYEPLPIYGNLAQMNFLVGYDTVAGTVSFKMSDCAKM</sequence>
<evidence type="ECO:0000256" key="9">
    <source>
        <dbReference type="SAM" id="SignalP"/>
    </source>
</evidence>
<evidence type="ECO:0000256" key="8">
    <source>
        <dbReference type="ARBA" id="ARBA00023180"/>
    </source>
</evidence>
<organism evidence="11 12">
    <name type="scientific">Eruca vesicaria subsp. sativa</name>
    <name type="common">Garden rocket</name>
    <name type="synonym">Eruca sativa</name>
    <dbReference type="NCBI Taxonomy" id="29727"/>
    <lineage>
        <taxon>Eukaryota</taxon>
        <taxon>Viridiplantae</taxon>
        <taxon>Streptophyta</taxon>
        <taxon>Embryophyta</taxon>
        <taxon>Tracheophyta</taxon>
        <taxon>Spermatophyta</taxon>
        <taxon>Magnoliopsida</taxon>
        <taxon>eudicotyledons</taxon>
        <taxon>Gunneridae</taxon>
        <taxon>Pentapetalae</taxon>
        <taxon>rosids</taxon>
        <taxon>malvids</taxon>
        <taxon>Brassicales</taxon>
        <taxon>Brassicaceae</taxon>
        <taxon>Brassiceae</taxon>
        <taxon>Eruca</taxon>
    </lineage>
</organism>
<dbReference type="PROSITE" id="PS00141">
    <property type="entry name" value="ASP_PROTEASE"/>
    <property type="match status" value="1"/>
</dbReference>
<evidence type="ECO:0000256" key="2">
    <source>
        <dbReference type="ARBA" id="ARBA00007447"/>
    </source>
</evidence>
<evidence type="ECO:0000313" key="11">
    <source>
        <dbReference type="EMBL" id="CAH8307453.1"/>
    </source>
</evidence>
<dbReference type="InterPro" id="IPR021109">
    <property type="entry name" value="Peptidase_aspartic_dom_sf"/>
</dbReference>
<keyword evidence="5 9" id="KW-0732">Signal</keyword>
<dbReference type="EMBL" id="CAKOAT010067377">
    <property type="protein sequence ID" value="CAH8307453.1"/>
    <property type="molecule type" value="Genomic_DNA"/>
</dbReference>
<keyword evidence="7" id="KW-0378">Hydrolase</keyword>
<evidence type="ECO:0000256" key="6">
    <source>
        <dbReference type="ARBA" id="ARBA00022750"/>
    </source>
</evidence>
<evidence type="ECO:0000256" key="3">
    <source>
        <dbReference type="ARBA" id="ARBA00022525"/>
    </source>
</evidence>
<dbReference type="PANTHER" id="PTHR47967:SF66">
    <property type="entry name" value="ASPARTIC PROTEINASE CDR1-RELATED"/>
    <property type="match status" value="1"/>
</dbReference>
<evidence type="ECO:0000256" key="1">
    <source>
        <dbReference type="ARBA" id="ARBA00004613"/>
    </source>
</evidence>
<dbReference type="FunFam" id="2.40.70.10:FF:000016">
    <property type="entry name" value="Probable aspartic protease At2g35615"/>
    <property type="match status" value="1"/>
</dbReference>
<dbReference type="InterPro" id="IPR032799">
    <property type="entry name" value="TAXi_C"/>
</dbReference>
<proteinExistence type="inferred from homology"/>
<dbReference type="GO" id="GO:0004190">
    <property type="term" value="F:aspartic-type endopeptidase activity"/>
    <property type="evidence" value="ECO:0007669"/>
    <property type="project" value="UniProtKB-KW"/>
</dbReference>
<feature type="signal peptide" evidence="9">
    <location>
        <begin position="1"/>
        <end position="21"/>
    </location>
</feature>
<dbReference type="InterPro" id="IPR032861">
    <property type="entry name" value="TAXi_N"/>
</dbReference>
<evidence type="ECO:0000259" key="10">
    <source>
        <dbReference type="PROSITE" id="PS51767"/>
    </source>
</evidence>
<dbReference type="InterPro" id="IPR001969">
    <property type="entry name" value="Aspartic_peptidase_AS"/>
</dbReference>
<accession>A0ABC8J6F3</accession>
<dbReference type="FunFam" id="2.40.70.10:FF:000050">
    <property type="entry name" value="Aspartic proteinase CDR1"/>
    <property type="match status" value="1"/>
</dbReference>
<dbReference type="AlphaFoldDB" id="A0ABC8J6F3"/>
<dbReference type="CDD" id="cd05476">
    <property type="entry name" value="pepsin_A_like_plant"/>
    <property type="match status" value="1"/>
</dbReference>
<keyword evidence="3" id="KW-0964">Secreted</keyword>
<keyword evidence="6" id="KW-0064">Aspartyl protease</keyword>
<dbReference type="Proteomes" id="UP001642260">
    <property type="component" value="Unassembled WGS sequence"/>
</dbReference>
<comment type="similarity">
    <text evidence="2">Belongs to the peptidase A1 family.</text>
</comment>
<evidence type="ECO:0000256" key="7">
    <source>
        <dbReference type="ARBA" id="ARBA00022801"/>
    </source>
</evidence>
<dbReference type="SUPFAM" id="SSF50630">
    <property type="entry name" value="Acid proteases"/>
    <property type="match status" value="1"/>
</dbReference>
<dbReference type="GO" id="GO:0005576">
    <property type="term" value="C:extracellular region"/>
    <property type="evidence" value="ECO:0007669"/>
    <property type="project" value="UniProtKB-SubCell"/>
</dbReference>
<gene>
    <name evidence="11" type="ORF">ERUC_LOCUS4930</name>
</gene>
<dbReference type="GO" id="GO:0006508">
    <property type="term" value="P:proteolysis"/>
    <property type="evidence" value="ECO:0007669"/>
    <property type="project" value="UniProtKB-KW"/>
</dbReference>
<feature type="chain" id="PRO_5044751145" description="Peptidase A1 domain-containing protein" evidence="9">
    <location>
        <begin position="22"/>
        <end position="429"/>
    </location>
</feature>
<keyword evidence="4" id="KW-0645">Protease</keyword>
<evidence type="ECO:0000256" key="5">
    <source>
        <dbReference type="ARBA" id="ARBA00022729"/>
    </source>
</evidence>
<protein>
    <recommendedName>
        <fullName evidence="10">Peptidase A1 domain-containing protein</fullName>
    </recommendedName>
</protein>
<dbReference type="PROSITE" id="PS51767">
    <property type="entry name" value="PEPTIDASE_A1"/>
    <property type="match status" value="1"/>
</dbReference>
<evidence type="ECO:0000256" key="4">
    <source>
        <dbReference type="ARBA" id="ARBA00022670"/>
    </source>
</evidence>
<feature type="domain" description="Peptidase A1" evidence="10">
    <location>
        <begin position="89"/>
        <end position="422"/>
    </location>
</feature>
<keyword evidence="8" id="KW-0325">Glycoprotein</keyword>
<dbReference type="Gene3D" id="2.40.70.10">
    <property type="entry name" value="Acid Proteases"/>
    <property type="match status" value="2"/>
</dbReference>
<dbReference type="Pfam" id="PF14543">
    <property type="entry name" value="TAXi_N"/>
    <property type="match status" value="1"/>
</dbReference>